<sequence length="362" mass="41664">MKNGYFVTGFPGFISEKLLKLWLSDSEEKRIYVLVLPSMLKKANEKIEKLLREASNKSTIHVVEGDITKTDLGLPLPMKLHLQDQIQYVWHLAAVYDLAVDKALAYKVNVTGTYHVTEWVRNITGLKRYVYFSTAYIAGKREGAIRSDELLRPYQFRNYYEETKYEAEVLVQNYKKEIPITTLRPSIVRGDSEGATTKFDGPYYLMNMIDRLKKFGPIPYIGKSSAELNVVPVDYVAKAADWLGRSTAGAGKTYHLTDPHAYPAREIFRFMMLAQTAQKPSYTIPFSLTDKLLSLSIVRKYLGVERQALDYFQYMGRFVQDETEQDLAGSLIECPDFIETLDAMVKYYEQHKQDKELHPPIK</sequence>
<evidence type="ECO:0000313" key="3">
    <source>
        <dbReference type="Proteomes" id="UP000031972"/>
    </source>
</evidence>
<dbReference type="SUPFAM" id="SSF51735">
    <property type="entry name" value="NAD(P)-binding Rossmann-fold domains"/>
    <property type="match status" value="1"/>
</dbReference>
<proteinExistence type="predicted"/>
<comment type="caution">
    <text evidence="2">The sequence shown here is derived from an EMBL/GenBank/DDBJ whole genome shotgun (WGS) entry which is preliminary data.</text>
</comment>
<name>A0A0C2VU48_9BACL</name>
<dbReference type="AlphaFoldDB" id="A0A0C2VU48"/>
<dbReference type="CDD" id="cd05263">
    <property type="entry name" value="MupV_like_SDR_e"/>
    <property type="match status" value="1"/>
</dbReference>
<dbReference type="InterPro" id="IPR026055">
    <property type="entry name" value="FAR"/>
</dbReference>
<dbReference type="Gene3D" id="3.40.50.720">
    <property type="entry name" value="NAD(P)-binding Rossmann-like Domain"/>
    <property type="match status" value="1"/>
</dbReference>
<dbReference type="PATRIC" id="fig|220754.4.peg.1680"/>
<evidence type="ECO:0000259" key="1">
    <source>
        <dbReference type="Pfam" id="PF07993"/>
    </source>
</evidence>
<protein>
    <recommendedName>
        <fullName evidence="1">Thioester reductase (TE) domain-containing protein</fullName>
    </recommendedName>
</protein>
<dbReference type="RefSeq" id="WP_041057093.1">
    <property type="nucleotide sequence ID" value="NZ_JXRR01000014.1"/>
</dbReference>
<evidence type="ECO:0000313" key="2">
    <source>
        <dbReference type="EMBL" id="KIL47493.1"/>
    </source>
</evidence>
<dbReference type="Proteomes" id="UP000031972">
    <property type="component" value="Unassembled WGS sequence"/>
</dbReference>
<dbReference type="InterPro" id="IPR013120">
    <property type="entry name" value="FAR_NAD-bd"/>
</dbReference>
<dbReference type="InterPro" id="IPR036291">
    <property type="entry name" value="NAD(P)-bd_dom_sf"/>
</dbReference>
<feature type="domain" description="Thioester reductase (TE)" evidence="1">
    <location>
        <begin position="7"/>
        <end position="239"/>
    </location>
</feature>
<accession>A0A0C2VU48</accession>
<reference evidence="2 3" key="1">
    <citation type="submission" date="2015-01" db="EMBL/GenBank/DDBJ databases">
        <title>Jeotgalibacillus campisalis genome sequencing.</title>
        <authorList>
            <person name="Goh K.M."/>
            <person name="Chan K.-G."/>
            <person name="Yaakop A.S."/>
            <person name="Ee R."/>
            <person name="Gan H.M."/>
            <person name="Chan C.S."/>
        </authorList>
    </citation>
    <scope>NUCLEOTIDE SEQUENCE [LARGE SCALE GENOMIC DNA]</scope>
    <source>
        <strain evidence="2 3">SF-57</strain>
    </source>
</reference>
<dbReference type="EMBL" id="JXRR01000014">
    <property type="protein sequence ID" value="KIL47493.1"/>
    <property type="molecule type" value="Genomic_DNA"/>
</dbReference>
<dbReference type="OrthoDB" id="9807212at2"/>
<dbReference type="PANTHER" id="PTHR11011">
    <property type="entry name" value="MALE STERILITY PROTEIN 2-RELATED"/>
    <property type="match status" value="1"/>
</dbReference>
<dbReference type="Pfam" id="PF07993">
    <property type="entry name" value="NAD_binding_4"/>
    <property type="match status" value="1"/>
</dbReference>
<organism evidence="2 3">
    <name type="scientific">Jeotgalibacillus campisalis</name>
    <dbReference type="NCBI Taxonomy" id="220754"/>
    <lineage>
        <taxon>Bacteria</taxon>
        <taxon>Bacillati</taxon>
        <taxon>Bacillota</taxon>
        <taxon>Bacilli</taxon>
        <taxon>Bacillales</taxon>
        <taxon>Caryophanaceae</taxon>
        <taxon>Jeotgalibacillus</taxon>
    </lineage>
</organism>
<dbReference type="GO" id="GO:0080019">
    <property type="term" value="F:alcohol-forming very long-chain fatty acyl-CoA reductase activity"/>
    <property type="evidence" value="ECO:0007669"/>
    <property type="project" value="InterPro"/>
</dbReference>
<gene>
    <name evidence="2" type="ORF">KR50_16600</name>
</gene>
<keyword evidence="3" id="KW-1185">Reference proteome</keyword>